<protein>
    <submittedName>
        <fullName evidence="3">Phytoene/squalene synthase family protein</fullName>
    </submittedName>
</protein>
<dbReference type="Gene3D" id="1.10.600.10">
    <property type="entry name" value="Farnesyl Diphosphate Synthase"/>
    <property type="match status" value="1"/>
</dbReference>
<gene>
    <name evidence="3" type="ORF">D7V93_39755</name>
</gene>
<accession>A0A3A8NG75</accession>
<dbReference type="SFLD" id="SFLDG01212">
    <property type="entry name" value="Phytoene_synthase_like"/>
    <property type="match status" value="1"/>
</dbReference>
<dbReference type="PROSITE" id="PS01044">
    <property type="entry name" value="SQUALEN_PHYTOEN_SYN_1"/>
    <property type="match status" value="1"/>
</dbReference>
<organism evidence="3 4">
    <name type="scientific">Corallococcus llansteffanensis</name>
    <dbReference type="NCBI Taxonomy" id="2316731"/>
    <lineage>
        <taxon>Bacteria</taxon>
        <taxon>Pseudomonadati</taxon>
        <taxon>Myxococcota</taxon>
        <taxon>Myxococcia</taxon>
        <taxon>Myxococcales</taxon>
        <taxon>Cystobacterineae</taxon>
        <taxon>Myxococcaceae</taxon>
        <taxon>Corallococcus</taxon>
    </lineage>
</organism>
<dbReference type="AlphaFoldDB" id="A0A3A8NG75"/>
<dbReference type="InterPro" id="IPR002060">
    <property type="entry name" value="Squ/phyt_synthse"/>
</dbReference>
<dbReference type="PANTHER" id="PTHR31480">
    <property type="entry name" value="BIFUNCTIONAL LYCOPENE CYCLASE/PHYTOENE SYNTHASE"/>
    <property type="match status" value="1"/>
</dbReference>
<keyword evidence="1" id="KW-0808">Transferase</keyword>
<dbReference type="EMBL" id="RAWB01000763">
    <property type="protein sequence ID" value="RKH40205.1"/>
    <property type="molecule type" value="Genomic_DNA"/>
</dbReference>
<dbReference type="SFLD" id="SFLDS00005">
    <property type="entry name" value="Isoprenoid_Synthase_Type_I"/>
    <property type="match status" value="1"/>
</dbReference>
<dbReference type="Pfam" id="PF00494">
    <property type="entry name" value="SQS_PSY"/>
    <property type="match status" value="1"/>
</dbReference>
<evidence type="ECO:0000313" key="3">
    <source>
        <dbReference type="EMBL" id="RKH40205.1"/>
    </source>
</evidence>
<dbReference type="GO" id="GO:0051996">
    <property type="term" value="F:squalene synthase [NAD(P)H] activity"/>
    <property type="evidence" value="ECO:0007669"/>
    <property type="project" value="InterPro"/>
</dbReference>
<feature type="region of interest" description="Disordered" evidence="2">
    <location>
        <begin position="326"/>
        <end position="347"/>
    </location>
</feature>
<comment type="caution">
    <text evidence="3">The sequence shown here is derived from an EMBL/GenBank/DDBJ whole genome shotgun (WGS) entry which is preliminary data.</text>
</comment>
<name>A0A3A8NG75_9BACT</name>
<evidence type="ECO:0000256" key="2">
    <source>
        <dbReference type="SAM" id="MobiDB-lite"/>
    </source>
</evidence>
<keyword evidence="4" id="KW-1185">Reference proteome</keyword>
<dbReference type="InterPro" id="IPR019845">
    <property type="entry name" value="Squalene/phytoene_synthase_CS"/>
</dbReference>
<sequence length="347" mass="38743">MSLTESPALIAQGYRRARVVTRHHAKSFFFASYLLFGQRRKAAFALYAFCRRLDDMVDAADERATDVVPVALSTRLTRARERVAEVYLPLPELASKELGPPAARQPALEAPSPWEPSEFAALRHSIHHHRIPEQPFQDLISGMEMDLTKHRYETWEELELYCYRVAGVVGLMLTPVLGCEDARAVEPAADLGRAMQLTNILRDVREDLERGRVYLPADELRAFGLTEDDLRRGQVDARWRDFMRFQIQRARAYYARAASGVKYLTGFGSQRMVRLMGAIYGDILRDIEARDYDVFSGRAHTTKGRKLALATAAFLRPGAVLPESGPGLPALPTASAPRLSTSAGGPG</sequence>
<feature type="compositionally biased region" description="Polar residues" evidence="2">
    <location>
        <begin position="338"/>
        <end position="347"/>
    </location>
</feature>
<reference evidence="4" key="1">
    <citation type="submission" date="2018-09" db="EMBL/GenBank/DDBJ databases">
        <authorList>
            <person name="Livingstone P.G."/>
            <person name="Whitworth D.E."/>
        </authorList>
    </citation>
    <scope>NUCLEOTIDE SEQUENCE [LARGE SCALE GENOMIC DNA]</scope>
    <source>
        <strain evidence="4">CA051B</strain>
    </source>
</reference>
<dbReference type="SFLD" id="SFLDG01018">
    <property type="entry name" value="Squalene/Phytoene_Synthase_Lik"/>
    <property type="match status" value="1"/>
</dbReference>
<proteinExistence type="predicted"/>
<dbReference type="InterPro" id="IPR033904">
    <property type="entry name" value="Trans_IPPS_HH"/>
</dbReference>
<evidence type="ECO:0000313" key="4">
    <source>
        <dbReference type="Proteomes" id="UP000272888"/>
    </source>
</evidence>
<dbReference type="CDD" id="cd00683">
    <property type="entry name" value="Trans_IPPS_HH"/>
    <property type="match status" value="1"/>
</dbReference>
<dbReference type="SUPFAM" id="SSF48576">
    <property type="entry name" value="Terpenoid synthases"/>
    <property type="match status" value="1"/>
</dbReference>
<dbReference type="RefSeq" id="WP_120648242.1">
    <property type="nucleotide sequence ID" value="NZ_RAWB01000763.1"/>
</dbReference>
<dbReference type="GO" id="GO:0004311">
    <property type="term" value="F:geranylgeranyl diphosphate synthase activity"/>
    <property type="evidence" value="ECO:0007669"/>
    <property type="project" value="InterPro"/>
</dbReference>
<evidence type="ECO:0000256" key="1">
    <source>
        <dbReference type="ARBA" id="ARBA00022679"/>
    </source>
</evidence>
<dbReference type="PROSITE" id="PS01045">
    <property type="entry name" value="SQUALEN_PHYTOEN_SYN_2"/>
    <property type="match status" value="1"/>
</dbReference>
<dbReference type="GO" id="GO:0016117">
    <property type="term" value="P:carotenoid biosynthetic process"/>
    <property type="evidence" value="ECO:0007669"/>
    <property type="project" value="UniProtKB-ARBA"/>
</dbReference>
<dbReference type="Proteomes" id="UP000272888">
    <property type="component" value="Unassembled WGS sequence"/>
</dbReference>
<dbReference type="InterPro" id="IPR008949">
    <property type="entry name" value="Isoprenoid_synthase_dom_sf"/>
</dbReference>
<dbReference type="InterPro" id="IPR044843">
    <property type="entry name" value="Trans_IPPS_bact-type"/>
</dbReference>